<gene>
    <name evidence="2" type="ORF">LE_TR16517_c0_g1_i1_g.52947</name>
</gene>
<dbReference type="EMBL" id="GEVL01002329">
    <property type="protein sequence ID" value="JAU75012.1"/>
    <property type="molecule type" value="Transcribed_RNA"/>
</dbReference>
<feature type="region of interest" description="Disordered" evidence="1">
    <location>
        <begin position="1"/>
        <end position="40"/>
    </location>
</feature>
<organism evidence="2">
    <name type="scientific">Noccaea caerulescens</name>
    <name type="common">Alpine penny-cress</name>
    <name type="synonym">Thlaspi caerulescens</name>
    <dbReference type="NCBI Taxonomy" id="107243"/>
    <lineage>
        <taxon>Eukaryota</taxon>
        <taxon>Viridiplantae</taxon>
        <taxon>Streptophyta</taxon>
        <taxon>Embryophyta</taxon>
        <taxon>Tracheophyta</taxon>
        <taxon>Spermatophyta</taxon>
        <taxon>Magnoliopsida</taxon>
        <taxon>eudicotyledons</taxon>
        <taxon>Gunneridae</taxon>
        <taxon>Pentapetalae</taxon>
        <taxon>rosids</taxon>
        <taxon>malvids</taxon>
        <taxon>Brassicales</taxon>
        <taxon>Brassicaceae</taxon>
        <taxon>Coluteocarpeae</taxon>
        <taxon>Noccaea</taxon>
    </lineage>
</organism>
<name>A0A1J3I713_NOCCA</name>
<evidence type="ECO:0000256" key="1">
    <source>
        <dbReference type="SAM" id="MobiDB-lite"/>
    </source>
</evidence>
<protein>
    <submittedName>
        <fullName evidence="2">Uncharacterized protein</fullName>
    </submittedName>
</protein>
<sequence length="121" mass="13802">MRSGNCRRKTYSTAARRGSRVPRRPLPPSTAARRHRNRGDALLRGSARDWSKNRELASTSCVAALSCLSAGEIITPILKFNTKLSLFTLFFFLFFLCSETEVDRYADMYIKGSVYVWFLLL</sequence>
<reference evidence="2" key="1">
    <citation type="submission" date="2016-07" db="EMBL/GenBank/DDBJ databases">
        <title>De novo transcriptome assembly of four accessions of the metal hyperaccumulator plant Noccaea caerulescens.</title>
        <authorList>
            <person name="Blande D."/>
            <person name="Halimaa P."/>
            <person name="Tervahauta A.I."/>
            <person name="Aarts M.G."/>
            <person name="Karenlampi S.O."/>
        </authorList>
    </citation>
    <scope>NUCLEOTIDE SEQUENCE</scope>
</reference>
<evidence type="ECO:0000313" key="2">
    <source>
        <dbReference type="EMBL" id="JAU75012.1"/>
    </source>
</evidence>
<dbReference type="AlphaFoldDB" id="A0A1J3I713"/>
<accession>A0A1J3I713</accession>
<proteinExistence type="predicted"/>
<feature type="compositionally biased region" description="Basic residues" evidence="1">
    <location>
        <begin position="1"/>
        <end position="10"/>
    </location>
</feature>